<protein>
    <recommendedName>
        <fullName evidence="3">DDE Tnp4 domain-containing protein</fullName>
    </recommendedName>
</protein>
<gene>
    <name evidence="4" type="ORF">PEVE_00005048</name>
</gene>
<organism evidence="4 5">
    <name type="scientific">Porites evermanni</name>
    <dbReference type="NCBI Taxonomy" id="104178"/>
    <lineage>
        <taxon>Eukaryota</taxon>
        <taxon>Metazoa</taxon>
        <taxon>Cnidaria</taxon>
        <taxon>Anthozoa</taxon>
        <taxon>Hexacorallia</taxon>
        <taxon>Scleractinia</taxon>
        <taxon>Fungiina</taxon>
        <taxon>Poritidae</taxon>
        <taxon>Porites</taxon>
    </lineage>
</organism>
<dbReference type="EMBL" id="CALNXI010001318">
    <property type="protein sequence ID" value="CAH3164692.1"/>
    <property type="molecule type" value="Genomic_DNA"/>
</dbReference>
<keyword evidence="5" id="KW-1185">Reference proteome</keyword>
<keyword evidence="2" id="KW-0479">Metal-binding</keyword>
<evidence type="ECO:0000313" key="4">
    <source>
        <dbReference type="EMBL" id="CAH3164692.1"/>
    </source>
</evidence>
<evidence type="ECO:0000256" key="1">
    <source>
        <dbReference type="ARBA" id="ARBA00001968"/>
    </source>
</evidence>
<feature type="domain" description="DDE Tnp4" evidence="3">
    <location>
        <begin position="97"/>
        <end position="254"/>
    </location>
</feature>
<accession>A0ABN8QLG1</accession>
<dbReference type="Pfam" id="PF13359">
    <property type="entry name" value="DDE_Tnp_4"/>
    <property type="match status" value="1"/>
</dbReference>
<name>A0ABN8QLG1_9CNID</name>
<feature type="non-terminal residue" evidence="4">
    <location>
        <position position="1"/>
    </location>
</feature>
<evidence type="ECO:0000259" key="3">
    <source>
        <dbReference type="Pfam" id="PF13359"/>
    </source>
</evidence>
<comment type="cofactor">
    <cofactor evidence="1">
        <name>a divalent metal cation</name>
        <dbReference type="ChEBI" id="CHEBI:60240"/>
    </cofactor>
</comment>
<proteinExistence type="predicted"/>
<sequence>YPNCTSGGLVTKNRKMDLRTELMTFLRVCRHFLHLKVMVWITQSSKATVSRVFVAWAVFLSTLFECLDLTPLPAFVEALMPKVFNDAGFAETEAMTDATETWSSQSENFDVNNITFSNYKEPHYCETAVWVYPHGGLLCCSETFPGTIPDQDITEHCGVLDKIKKGKLVLKGKGFDIADLCLKKGILHNRPPMKFDPQYEQIDMSRNFDIAMLRIYNENYIGRIRDWTILNSCWPMMRIDILGYCFKVFVHVVNILKTPVGPNET</sequence>
<comment type="caution">
    <text evidence="4">The sequence shown here is derived from an EMBL/GenBank/DDBJ whole genome shotgun (WGS) entry which is preliminary data.</text>
</comment>
<evidence type="ECO:0000256" key="2">
    <source>
        <dbReference type="ARBA" id="ARBA00022723"/>
    </source>
</evidence>
<dbReference type="Proteomes" id="UP001159427">
    <property type="component" value="Unassembled WGS sequence"/>
</dbReference>
<dbReference type="InterPro" id="IPR027806">
    <property type="entry name" value="HARBI1_dom"/>
</dbReference>
<dbReference type="PANTHER" id="PTHR23080">
    <property type="entry name" value="THAP DOMAIN PROTEIN"/>
    <property type="match status" value="1"/>
</dbReference>
<reference evidence="4 5" key="1">
    <citation type="submission" date="2022-05" db="EMBL/GenBank/DDBJ databases">
        <authorList>
            <consortium name="Genoscope - CEA"/>
            <person name="William W."/>
        </authorList>
    </citation>
    <scope>NUCLEOTIDE SEQUENCE [LARGE SCALE GENOMIC DNA]</scope>
</reference>
<evidence type="ECO:0000313" key="5">
    <source>
        <dbReference type="Proteomes" id="UP001159427"/>
    </source>
</evidence>